<comment type="similarity">
    <text evidence="1">Belongs to the helicase family. RAD25/XPB subfamily.</text>
</comment>
<evidence type="ECO:0000313" key="14">
    <source>
        <dbReference type="Proteomes" id="UP000515146"/>
    </source>
</evidence>
<protein>
    <recommendedName>
        <fullName evidence="9">General transcription and DNA repair factor IIH helicase/translocase subunit XPB</fullName>
        <ecNumber evidence="8">5.6.2.4</ecNumber>
    </recommendedName>
    <alternativeName>
        <fullName evidence="10">DNA 3'-5' helicase/translocase XPB</fullName>
    </alternativeName>
</protein>
<dbReference type="OrthoDB" id="10262986at2759"/>
<evidence type="ECO:0000313" key="15">
    <source>
        <dbReference type="RefSeq" id="XP_027193931.1"/>
    </source>
</evidence>
<organism evidence="14 15">
    <name type="scientific">Dermatophagoides pteronyssinus</name>
    <name type="common">European house dust mite</name>
    <dbReference type="NCBI Taxonomy" id="6956"/>
    <lineage>
        <taxon>Eukaryota</taxon>
        <taxon>Metazoa</taxon>
        <taxon>Ecdysozoa</taxon>
        <taxon>Arthropoda</taxon>
        <taxon>Chelicerata</taxon>
        <taxon>Arachnida</taxon>
        <taxon>Acari</taxon>
        <taxon>Acariformes</taxon>
        <taxon>Sarcoptiformes</taxon>
        <taxon>Astigmata</taxon>
        <taxon>Psoroptidia</taxon>
        <taxon>Analgoidea</taxon>
        <taxon>Pyroglyphidae</taxon>
        <taxon>Dermatophagoidinae</taxon>
        <taxon>Dermatophagoides</taxon>
    </lineage>
</organism>
<evidence type="ECO:0000256" key="9">
    <source>
        <dbReference type="ARBA" id="ARBA00044799"/>
    </source>
</evidence>
<evidence type="ECO:0000256" key="11">
    <source>
        <dbReference type="ARBA" id="ARBA00048988"/>
    </source>
</evidence>
<keyword evidence="5" id="KW-0067">ATP-binding</keyword>
<comment type="catalytic activity">
    <reaction evidence="7">
        <text>Couples ATP hydrolysis with the unwinding of duplex DNA by translocating in the 3'-5' direction.</text>
        <dbReference type="EC" id="5.6.2.4"/>
    </reaction>
</comment>
<dbReference type="GO" id="GO:0006289">
    <property type="term" value="P:nucleotide-excision repair"/>
    <property type="evidence" value="ECO:0007669"/>
    <property type="project" value="InterPro"/>
</dbReference>
<dbReference type="InterPro" id="IPR014001">
    <property type="entry name" value="Helicase_ATP-bd"/>
</dbReference>
<keyword evidence="14" id="KW-1185">Reference proteome</keyword>
<dbReference type="Pfam" id="PF04851">
    <property type="entry name" value="ResIII"/>
    <property type="match status" value="1"/>
</dbReference>
<evidence type="ECO:0000256" key="3">
    <source>
        <dbReference type="ARBA" id="ARBA00022801"/>
    </source>
</evidence>
<dbReference type="CDD" id="cd18789">
    <property type="entry name" value="SF2_C_XPB"/>
    <property type="match status" value="1"/>
</dbReference>
<dbReference type="InterPro" id="IPR006935">
    <property type="entry name" value="Helicase/UvrB_N"/>
</dbReference>
<dbReference type="Pfam" id="PF16203">
    <property type="entry name" value="ERCC3_RAD25_C"/>
    <property type="match status" value="1"/>
</dbReference>
<dbReference type="CDD" id="cd18029">
    <property type="entry name" value="DEXHc_XPB"/>
    <property type="match status" value="1"/>
</dbReference>
<dbReference type="GO" id="GO:0005675">
    <property type="term" value="C:transcription factor TFIIH holo complex"/>
    <property type="evidence" value="ECO:0007669"/>
    <property type="project" value="TreeGrafter"/>
</dbReference>
<name>A0A6P6XLT6_DERPT</name>
<gene>
    <name evidence="15" type="primary">LOC113788665</name>
</gene>
<dbReference type="SMART" id="SM00490">
    <property type="entry name" value="HELICc"/>
    <property type="match status" value="1"/>
</dbReference>
<dbReference type="NCBIfam" id="TIGR00603">
    <property type="entry name" value="rad25"/>
    <property type="match status" value="1"/>
</dbReference>
<evidence type="ECO:0000256" key="10">
    <source>
        <dbReference type="ARBA" id="ARBA00044810"/>
    </source>
</evidence>
<keyword evidence="6" id="KW-0413">Isomerase</keyword>
<dbReference type="GO" id="GO:0043138">
    <property type="term" value="F:3'-5' DNA helicase activity"/>
    <property type="evidence" value="ECO:0007669"/>
    <property type="project" value="UniProtKB-EC"/>
</dbReference>
<dbReference type="RefSeq" id="XP_027193931.1">
    <property type="nucleotide sequence ID" value="XM_027338130.1"/>
</dbReference>
<dbReference type="GO" id="GO:0006367">
    <property type="term" value="P:transcription initiation at RNA polymerase II promoter"/>
    <property type="evidence" value="ECO:0007669"/>
    <property type="project" value="InterPro"/>
</dbReference>
<comment type="catalytic activity">
    <reaction evidence="11">
        <text>ATP + H2O = ADP + phosphate + H(+)</text>
        <dbReference type="Rhea" id="RHEA:13065"/>
        <dbReference type="ChEBI" id="CHEBI:15377"/>
        <dbReference type="ChEBI" id="CHEBI:15378"/>
        <dbReference type="ChEBI" id="CHEBI:30616"/>
        <dbReference type="ChEBI" id="CHEBI:43474"/>
        <dbReference type="ChEBI" id="CHEBI:456216"/>
        <dbReference type="EC" id="5.6.2.4"/>
    </reaction>
</comment>
<sequence length="555" mass="64193">MKYSDSGLEKIDENTTKDIFFNPDNHENFCDPVWQIKKMLNKLDNEPGQEEKKDENDNSVKHVVNNTFIRKVYSFEIKSSYVGAIQEAALHELNRPLLTEYDYNNDFQNPTLDIKLKQTTRVRYYQQRALSKMFQSGCARSGIIVLPCGAGKTLTGIAACVEIKKSTLILTSNSVAVQQWKDNFINFTTVDLDKIVLLTSDIKSKLPESACVVCTTYTMISFSGKRSIAAEEIMDQIRKRDWGLLIFDEVQFAPAPAFRRVTKLCRSHCKLGLTATLVREDNLIDDLQWMIGPKLDEANWQELQKNQYLARAKCSEIWCPMTFEFYRAFIVLKKNAGMYSNQKKSSNDVRRKLWTCNPNKLCVCEYLIKFHEQRGDKIIVFSDYLMALKEVAITLNRPFLSGDVMYNERIMIIEKFKNDPKINTIFLSKVGDNAIDIPSANVVIQIAFNYASRRQETQRLGRILRPKKNTLNSESYNAFFYSLASQDTPEIMYADKRQQYIIDQGYAYEVIKMDDLPLDSFDLIFKNPNKQREILENILMNQNDKTDAESKEESE</sequence>
<evidence type="ECO:0000256" key="4">
    <source>
        <dbReference type="ARBA" id="ARBA00022806"/>
    </source>
</evidence>
<dbReference type="PANTHER" id="PTHR11274:SF0">
    <property type="entry name" value="GENERAL TRANSCRIPTION AND DNA REPAIR FACTOR IIH HELICASE SUBUNIT XPB"/>
    <property type="match status" value="1"/>
</dbReference>
<dbReference type="PRINTS" id="PR00851">
    <property type="entry name" value="XRODRMPGMNTB"/>
</dbReference>
<dbReference type="Proteomes" id="UP000515146">
    <property type="component" value="Unplaced"/>
</dbReference>
<dbReference type="FunFam" id="3.40.50.300:FF:000077">
    <property type="entry name" value="Probable DNA repair helicase RAD25"/>
    <property type="match status" value="1"/>
</dbReference>
<evidence type="ECO:0000256" key="5">
    <source>
        <dbReference type="ARBA" id="ARBA00022840"/>
    </source>
</evidence>
<dbReference type="GO" id="GO:0003677">
    <property type="term" value="F:DNA binding"/>
    <property type="evidence" value="ECO:0007669"/>
    <property type="project" value="InterPro"/>
</dbReference>
<evidence type="ECO:0000256" key="1">
    <source>
        <dbReference type="ARBA" id="ARBA00006637"/>
    </source>
</evidence>
<dbReference type="InParanoid" id="A0A6P6XLT6"/>
<dbReference type="GO" id="GO:0097550">
    <property type="term" value="C:transcription preinitiation complex"/>
    <property type="evidence" value="ECO:0007669"/>
    <property type="project" value="TreeGrafter"/>
</dbReference>
<proteinExistence type="inferred from homology"/>
<evidence type="ECO:0000256" key="7">
    <source>
        <dbReference type="ARBA" id="ARBA00034617"/>
    </source>
</evidence>
<keyword evidence="3" id="KW-0378">Hydrolase</keyword>
<dbReference type="InterPro" id="IPR001161">
    <property type="entry name" value="XPB/Ssl2"/>
</dbReference>
<dbReference type="PANTHER" id="PTHR11274">
    <property type="entry name" value="RAD25/XP-B DNA REPAIR HELICASE"/>
    <property type="match status" value="1"/>
</dbReference>
<dbReference type="Gene3D" id="3.40.50.300">
    <property type="entry name" value="P-loop containing nucleotide triphosphate hydrolases"/>
    <property type="match status" value="2"/>
</dbReference>
<dbReference type="InterPro" id="IPR001650">
    <property type="entry name" value="Helicase_C-like"/>
</dbReference>
<accession>A0A6P6XLT6</accession>
<reference evidence="15" key="1">
    <citation type="submission" date="2025-08" db="UniProtKB">
        <authorList>
            <consortium name="RefSeq"/>
        </authorList>
    </citation>
    <scope>IDENTIFICATION</scope>
    <source>
        <strain evidence="15">Airmid</strain>
    </source>
</reference>
<dbReference type="PROSITE" id="PS51194">
    <property type="entry name" value="HELICASE_CTER"/>
    <property type="match status" value="1"/>
</dbReference>
<dbReference type="InterPro" id="IPR032438">
    <property type="entry name" value="ERCC3_RAD25_C"/>
</dbReference>
<evidence type="ECO:0000256" key="8">
    <source>
        <dbReference type="ARBA" id="ARBA00034808"/>
    </source>
</evidence>
<dbReference type="GO" id="GO:0000112">
    <property type="term" value="C:nucleotide-excision repair factor 3 complex"/>
    <property type="evidence" value="ECO:0007669"/>
    <property type="project" value="TreeGrafter"/>
</dbReference>
<dbReference type="KEGG" id="dpte:113788665"/>
<dbReference type="SUPFAM" id="SSF52540">
    <property type="entry name" value="P-loop containing nucleoside triphosphate hydrolases"/>
    <property type="match status" value="2"/>
</dbReference>
<dbReference type="GO" id="GO:0016787">
    <property type="term" value="F:hydrolase activity"/>
    <property type="evidence" value="ECO:0007669"/>
    <property type="project" value="UniProtKB-KW"/>
</dbReference>
<dbReference type="GO" id="GO:0005524">
    <property type="term" value="F:ATP binding"/>
    <property type="evidence" value="ECO:0007669"/>
    <property type="project" value="UniProtKB-KW"/>
</dbReference>
<dbReference type="AlphaFoldDB" id="A0A6P6XLT6"/>
<keyword evidence="2" id="KW-0547">Nucleotide-binding</keyword>
<feature type="domain" description="Helicase ATP-binding" evidence="12">
    <location>
        <begin position="133"/>
        <end position="295"/>
    </location>
</feature>
<feature type="domain" description="Helicase C-terminal" evidence="13">
    <location>
        <begin position="362"/>
        <end position="524"/>
    </location>
</feature>
<keyword evidence="4" id="KW-0347">Helicase</keyword>
<evidence type="ECO:0000256" key="2">
    <source>
        <dbReference type="ARBA" id="ARBA00022741"/>
    </source>
</evidence>
<dbReference type="SMART" id="SM00487">
    <property type="entry name" value="DEXDc"/>
    <property type="match status" value="1"/>
</dbReference>
<dbReference type="OMA" id="GIMLMCK"/>
<dbReference type="InterPro" id="IPR050615">
    <property type="entry name" value="ATP-dep_DNA_Helicase"/>
</dbReference>
<evidence type="ECO:0000259" key="13">
    <source>
        <dbReference type="PROSITE" id="PS51194"/>
    </source>
</evidence>
<dbReference type="PROSITE" id="PS51192">
    <property type="entry name" value="HELICASE_ATP_BIND_1"/>
    <property type="match status" value="1"/>
</dbReference>
<dbReference type="EC" id="5.6.2.4" evidence="8"/>
<evidence type="ECO:0000259" key="12">
    <source>
        <dbReference type="PROSITE" id="PS51192"/>
    </source>
</evidence>
<evidence type="ECO:0000256" key="6">
    <source>
        <dbReference type="ARBA" id="ARBA00023235"/>
    </source>
</evidence>
<dbReference type="InterPro" id="IPR027417">
    <property type="entry name" value="P-loop_NTPase"/>
</dbReference>